<keyword evidence="3" id="KW-1185">Reference proteome</keyword>
<gene>
    <name evidence="2" type="ORF">ETSY1_03430</name>
</gene>
<dbReference type="EMBL" id="AZHW01000141">
    <property type="protein sequence ID" value="ETX02459.1"/>
    <property type="molecule type" value="Genomic_DNA"/>
</dbReference>
<sequence length="156" mass="17744">MPIRQATAADIPRMLALLQQRREAYQHYAPMFWRIADGAVEKHEPFIRHLVHDDDVLTVVHEVQDHVDGVLIATTMHAPPVYDPGGKVCMIDDYVVESPALWREVGMRLLEHCREWAMVRGCVLQIIVCAQKDVPKSAMLKGMGAEVASEWYVRSI</sequence>
<proteinExistence type="predicted"/>
<dbReference type="SUPFAM" id="SSF55729">
    <property type="entry name" value="Acyl-CoA N-acyltransferases (Nat)"/>
    <property type="match status" value="1"/>
</dbReference>
<name>W4LWH2_ENTF1</name>
<dbReference type="Proteomes" id="UP000019141">
    <property type="component" value="Unassembled WGS sequence"/>
</dbReference>
<dbReference type="AlphaFoldDB" id="W4LWH2"/>
<dbReference type="Gene3D" id="3.40.630.30">
    <property type="match status" value="1"/>
</dbReference>
<dbReference type="InterPro" id="IPR016181">
    <property type="entry name" value="Acyl_CoA_acyltransferase"/>
</dbReference>
<dbReference type="PROSITE" id="PS51186">
    <property type="entry name" value="GNAT"/>
    <property type="match status" value="1"/>
</dbReference>
<protein>
    <recommendedName>
        <fullName evidence="1">N-acetyltransferase domain-containing protein</fullName>
    </recommendedName>
</protein>
<reference evidence="2 3" key="1">
    <citation type="journal article" date="2014" name="Nature">
        <title>An environmental bacterial taxon with a large and distinct metabolic repertoire.</title>
        <authorList>
            <person name="Wilson M.C."/>
            <person name="Mori T."/>
            <person name="Ruckert C."/>
            <person name="Uria A.R."/>
            <person name="Helf M.J."/>
            <person name="Takada K."/>
            <person name="Gernert C."/>
            <person name="Steffens U.A."/>
            <person name="Heycke N."/>
            <person name="Schmitt S."/>
            <person name="Rinke C."/>
            <person name="Helfrich E.J."/>
            <person name="Brachmann A.O."/>
            <person name="Gurgui C."/>
            <person name="Wakimoto T."/>
            <person name="Kracht M."/>
            <person name="Crusemann M."/>
            <person name="Hentschel U."/>
            <person name="Abe I."/>
            <person name="Matsunaga S."/>
            <person name="Kalinowski J."/>
            <person name="Takeyama H."/>
            <person name="Piel J."/>
        </authorList>
    </citation>
    <scope>NUCLEOTIDE SEQUENCE [LARGE SCALE GENOMIC DNA]</scope>
    <source>
        <strain evidence="3">TSY1</strain>
    </source>
</reference>
<accession>W4LWH2</accession>
<dbReference type="HOGENOM" id="CLU_1677075_0_0_7"/>
<evidence type="ECO:0000259" key="1">
    <source>
        <dbReference type="PROSITE" id="PS51186"/>
    </source>
</evidence>
<organism evidence="2 3">
    <name type="scientific">Entotheonella factor</name>
    <dbReference type="NCBI Taxonomy" id="1429438"/>
    <lineage>
        <taxon>Bacteria</taxon>
        <taxon>Pseudomonadati</taxon>
        <taxon>Nitrospinota/Tectimicrobiota group</taxon>
        <taxon>Candidatus Tectimicrobiota</taxon>
        <taxon>Candidatus Entotheonellia</taxon>
        <taxon>Candidatus Entotheonellales</taxon>
        <taxon>Candidatus Entotheonellaceae</taxon>
        <taxon>Candidatus Entotheonella</taxon>
    </lineage>
</organism>
<evidence type="ECO:0000313" key="3">
    <source>
        <dbReference type="Proteomes" id="UP000019141"/>
    </source>
</evidence>
<dbReference type="InterPro" id="IPR000182">
    <property type="entry name" value="GNAT_dom"/>
</dbReference>
<comment type="caution">
    <text evidence="2">The sequence shown here is derived from an EMBL/GenBank/DDBJ whole genome shotgun (WGS) entry which is preliminary data.</text>
</comment>
<evidence type="ECO:0000313" key="2">
    <source>
        <dbReference type="EMBL" id="ETX02459.1"/>
    </source>
</evidence>
<dbReference type="GO" id="GO:0016747">
    <property type="term" value="F:acyltransferase activity, transferring groups other than amino-acyl groups"/>
    <property type="evidence" value="ECO:0007669"/>
    <property type="project" value="InterPro"/>
</dbReference>
<feature type="domain" description="N-acetyltransferase" evidence="1">
    <location>
        <begin position="1"/>
        <end position="156"/>
    </location>
</feature>